<keyword evidence="4" id="KW-0328">Glycosyltransferase</keyword>
<feature type="domain" description="Galactosyltransferase N-terminal" evidence="15">
    <location>
        <begin position="2750"/>
        <end position="2867"/>
    </location>
</feature>
<dbReference type="SUPFAM" id="SSF48371">
    <property type="entry name" value="ARM repeat"/>
    <property type="match status" value="3"/>
</dbReference>
<dbReference type="Pfam" id="PF20175">
    <property type="entry name" value="Tra1_central"/>
    <property type="match status" value="1"/>
</dbReference>
<evidence type="ECO:0000256" key="12">
    <source>
        <dbReference type="SAM" id="Phobius"/>
    </source>
</evidence>
<dbReference type="GO" id="GO:0006355">
    <property type="term" value="P:regulation of DNA-templated transcription"/>
    <property type="evidence" value="ECO:0007669"/>
    <property type="project" value="TreeGrafter"/>
</dbReference>
<keyword evidence="10" id="KW-0325">Glycoprotein</keyword>
<gene>
    <name evidence="16" type="ORF">GE061_013801</name>
</gene>
<comment type="pathway">
    <text evidence="2">Protein modification; protein glycosylation.</text>
</comment>
<dbReference type="InterPro" id="IPR027995">
    <property type="entry name" value="Galactosyl_T_N"/>
</dbReference>
<dbReference type="Proteomes" id="UP000466442">
    <property type="component" value="Linkage Group LG5"/>
</dbReference>
<accession>A0A8S9XPY4</accession>
<sequence length="2995" mass="341625">MAPPVVPGGSMDPQTQLKTYEAYVKLIADPNAKDESKLQAAQELSENFEIISGSSEYPNFLDVAIKVFLKVLREGEPHFITEYNIHIQHFLLFVRTIYQNLPDHVNKIFEPKVPIRVEKLTDLHLETLLNEIYTTTPIQCCKKMADGTKATVQYNLIPKGVQSLKVLQELPTIVVLMYELYKDKVLQEVNDYIPIIIKTITLQPLKQHRQHPSFNKEVFVDFMGAQIKTLSFLAYIIRVYQEVFGKHSQQMLEGILNMLKLCPPKVTHLRKELLMAARHIWATELRLMFVPYMETLFDEEVLLGQGWTTYESLRPLAYSTLADLVHHVRQQLPMSDLVKAVHIFSKNVHDDTLPTSVVDNSSIQTISCKLLLNLVDCIRLQSEKDPAQAQTGQDLLMRMLEVFVMKFKTIAKLHLPILIAKSKQSEIKTPVAVPTLVAAAAGAVPIKKEEGEPSPIATLAIGEAVQPKPEEKEPSKCRFGFPPLQPTNYNVSDCCSLVKTLVCGVKAITWRFKTLKLQLFKPKETEVFIRFVKWALQALDVYTLSMKPAATLGMAMTNQRPLPQQTFSVMNAQTFKEIFSTTIDFIVERMAANFALQIVGNSFLTHSETSPLFATVLVEYLLGRMEEMGNGNMERSNLYLKLFKLVFGSVSLFVAANEHMLRPHLHQIVNRSMELAMTAKEPYNYFLLLRTLFRSIGGGNHDLLYQEFLPLLPNLLQGLNSLQSGLHKQHMKDLFVELCLTVPVRLSSLLPYLPMLMDPLVSALNGSPTLISQGLRTLELCVDNLQPDYLYDHIQPVRADLMQALWRSLRNPTDQVAHVAFRVLGKFGGGNRKMMIEPQKLDYQSDSSPQPSLIVLFPEYEPISLPMNKVIESALTILKTNGIDVQFYKQKSWCIVRDYLFAAMSLDDNEKLLFALLTHADFEKKPSSSGQPQSQMRVECLRRPDPIKFSQSQQYQCHNKIARQTHVNALIGMFFSLLNKEIAAEVQPVFEMVVRHFTLVAISHQAGPFSKGLKQCTGMDPLVIVDAIASVMGNEEKELCKPGRAALTLILETAEVIMGSRDAACCLPLMEYVAEKMYSLCYDRAWYTKRGGCVAIMFLYESMSIRWVYQHLFVFVKAQLFVMMDLTGEVSSGAIDQAKANLEALIKLCAPLHHSDDQELKLIQKKALDDVTLELTRQVTSSTDLIREQSMHLLRVFAQAQGTSVVEVMEPHKKVLEDMIPPKEHYLRHQAANAQIGIMEGNTFCTTLNPRLFAIDLEKKEHKVFFEEVQHLCEAADNDLLKMPCYKNIGSLLPLRKAAMRALAACHYVPNCSDKIFNTFYRCLEKENKELQEAAFQCMKTFVAGAQIDMNAVHEIMRPLLSTLGNYRNINLSGARRLSYLVQLFPSSFNEMLCEHLKKHLQELLENMMQTQKGISKNGEPEQIVATIISIFHQIPAAGPRFIEPLSQLVLQTERNLLVGASSPFRHPLLKFLLRYPQETISLLLSDNNIKDDLWSKYLEYLIKHDEGRPFRDVLQSPEYERLELQFQSIRIVSLLVKYDDQWLSSQEQLAQTFNQIWCNDQYQFLKEFLETIVAQSYTVEWKRMAFFRFVKLFPTTAITQRLKAKILQFIIIPCFANCFEKGEGDKLIGSPPSPNFDSPDNVVSEFINKIIDPENPNSCGDSVRILILQLSCLLVEQCVGHIHDSVNSKPQGLKLRRLMTYAWPCLLSTNCVDPATRYHGHLLLSHIIAKLAIHSEPYPRIVLQVFRSLLKAHALEVRPVVRQALEILTPAMPARMDDGYKMLTHWTKKIIVEEGHSMQQLFHILQLVVRHYAVYYPESGIDTQKRPAPSDGSLEPPRKKGPAVVSIKHDPDEMKPLEKTHADILINTLMRLACSVNETSNNPAGMASPGEVLSRRCYNLVRMALKPDVWPEYTIDFRLQWMDKIFCSIDQPNPNLGNICVGLELFTLALTFMKKEQVLAQCKILQKGINACLSSNNTRVIRLSHLLLTRLMSYYPTEPSTAIVSSKHAELECIYSSVGRVIFDGLNNYEKNTNANSSCLFGAIMMLKAACSSNPSYVDRLITPFIRVIQRMTREHLQATSDTPAATSDLLILSLDLVKNRVGVMQTETKKAFIGSILVGLIEKTTDSKVMKSICKMVEEWMKNSKPTGPGAAINNGPSLREKSILLGKLMQFVEKRFPDLNTQFLELVNYVYREEAFKTTELIPKLEPAFLAGLRCNQPQIRAKFFEIFDQSIRRRLHDRLMYIVSSQNWEPMGHHYWIKQCIELILVTTDESVLMQLSKDTPLLPSVTSVMNHADDDKRDIFLKSSTSSCPEHKKSVLQSVMVSSESQLYDQAKKAKSLDFLNCVVQLCHTDSALAEKLWLDLFPRLWSLLSERQRTSFSGEILPFLVSGIHVAQKDMHPSSLSTIFEAINLCSPPLHIKPSFMSYLGKSHNLWHLVTLSLEKMMTEQATTTIQNKARRELLECYDFEPVETSPQHAAVEYLAEMYSQLKEEDMWCALWQKHARYKETSIALAYEQQGYFEQAQGAYELVLGKGRQDFSNSPAPISLLAEERLWEKQWIRCSKELNQWDHLLEYSRTKGNINSFLNLESAWRVPDWSVMKEAITQVETACPKELHWKVHLYRGYLTICIPEDQHLPIVERYVELASLLCMKEWRRLPHIVSHIHMPLLQAAQQVLLTLLPVVIIVNVFLYVLLFSKSAVVVVHFDEIPNNLVPDPGNLKILNSSKSAKACDVFSKQFSGELMCPEQPATEEMLEIVKSKYGIKPGGVWKPESCIAPYRVAIIIPYRDRPQNLMDFLAYMHPFMVYQELEYRIVVVEQAPGRPFNRAKLFNVGFQETEKIDNTPCYIFHDVDLIPQNAKNIYACTRLVRHMSANIDVFEYKVPYDSIIGGAVAIRKSQFVDINGFSNTFFGWGGEDDDFYNRITKDSNKICRFAPDVSQYVMLSHKKQKPSTDRYYFLMTGKDRYCTDGLNSLKYTVLKLEKTPLYTRILVDL</sequence>
<comment type="caution">
    <text evidence="16">The sequence shown here is derived from an EMBL/GenBank/DDBJ whole genome shotgun (WGS) entry which is preliminary data.</text>
</comment>
<keyword evidence="6 12" id="KW-0812">Transmembrane</keyword>
<evidence type="ECO:0000256" key="6">
    <source>
        <dbReference type="ARBA" id="ARBA00022692"/>
    </source>
</evidence>
<evidence type="ECO:0000256" key="1">
    <source>
        <dbReference type="ARBA" id="ARBA00004606"/>
    </source>
</evidence>
<dbReference type="InterPro" id="IPR027791">
    <property type="entry name" value="Galactosyl_T_C"/>
</dbReference>
<evidence type="ECO:0000256" key="10">
    <source>
        <dbReference type="ARBA" id="ARBA00023180"/>
    </source>
</evidence>
<dbReference type="Pfam" id="PF02709">
    <property type="entry name" value="Glyco_transf_7C"/>
    <property type="match status" value="1"/>
</dbReference>
<organism evidence="16 17">
    <name type="scientific">Apolygus lucorum</name>
    <name type="common">Small green plant bug</name>
    <name type="synonym">Lygocoris lucorum</name>
    <dbReference type="NCBI Taxonomy" id="248454"/>
    <lineage>
        <taxon>Eukaryota</taxon>
        <taxon>Metazoa</taxon>
        <taxon>Ecdysozoa</taxon>
        <taxon>Arthropoda</taxon>
        <taxon>Hexapoda</taxon>
        <taxon>Insecta</taxon>
        <taxon>Pterygota</taxon>
        <taxon>Neoptera</taxon>
        <taxon>Paraneoptera</taxon>
        <taxon>Hemiptera</taxon>
        <taxon>Heteroptera</taxon>
        <taxon>Panheteroptera</taxon>
        <taxon>Cimicomorpha</taxon>
        <taxon>Miridae</taxon>
        <taxon>Mirini</taxon>
        <taxon>Apolygus</taxon>
    </lineage>
</organism>
<dbReference type="GO" id="GO:0016020">
    <property type="term" value="C:membrane"/>
    <property type="evidence" value="ECO:0007669"/>
    <property type="project" value="UniProtKB-SubCell"/>
</dbReference>
<name>A0A8S9XPY4_APOLU</name>
<dbReference type="EMBL" id="WIXP02000005">
    <property type="protein sequence ID" value="KAF6210694.1"/>
    <property type="molecule type" value="Genomic_DNA"/>
</dbReference>
<dbReference type="GO" id="GO:0016757">
    <property type="term" value="F:glycosyltransferase activity"/>
    <property type="evidence" value="ECO:0007669"/>
    <property type="project" value="UniProtKB-KW"/>
</dbReference>
<dbReference type="InterPro" id="IPR046805">
    <property type="entry name" value="Tra1_ring"/>
</dbReference>
<dbReference type="SUPFAM" id="SSF53448">
    <property type="entry name" value="Nucleotide-diphospho-sugar transferases"/>
    <property type="match status" value="1"/>
</dbReference>
<comment type="subcellular location">
    <subcellularLocation>
        <location evidence="1">Membrane</location>
        <topology evidence="1">Single-pass type II membrane protein</topology>
    </subcellularLocation>
</comment>
<dbReference type="InterPro" id="IPR029044">
    <property type="entry name" value="Nucleotide-diphossugar_trans"/>
</dbReference>
<dbReference type="GO" id="GO:0006281">
    <property type="term" value="P:DNA repair"/>
    <property type="evidence" value="ECO:0007669"/>
    <property type="project" value="TreeGrafter"/>
</dbReference>
<evidence type="ECO:0000256" key="9">
    <source>
        <dbReference type="ARBA" id="ARBA00023136"/>
    </source>
</evidence>
<dbReference type="GO" id="GO:0005634">
    <property type="term" value="C:nucleus"/>
    <property type="evidence" value="ECO:0007669"/>
    <property type="project" value="TreeGrafter"/>
</dbReference>
<keyword evidence="17" id="KW-1185">Reference proteome</keyword>
<dbReference type="PANTHER" id="PTHR11139">
    <property type="entry name" value="ATAXIA TELANGIECTASIA MUTATED ATM -RELATED"/>
    <property type="match status" value="1"/>
</dbReference>
<feature type="transmembrane region" description="Helical" evidence="12">
    <location>
        <begin position="2677"/>
        <end position="2697"/>
    </location>
</feature>
<dbReference type="Gene3D" id="3.90.550.10">
    <property type="entry name" value="Spore Coat Polysaccharide Biosynthesis Protein SpsA, Chain A"/>
    <property type="match status" value="1"/>
</dbReference>
<protein>
    <recommendedName>
        <fullName evidence="18">Transformation/transcription domain-associated protein</fullName>
    </recommendedName>
</protein>
<dbReference type="InterPro" id="IPR016024">
    <property type="entry name" value="ARM-type_fold"/>
</dbReference>
<dbReference type="GO" id="GO:0005975">
    <property type="term" value="P:carbohydrate metabolic process"/>
    <property type="evidence" value="ECO:0007669"/>
    <property type="project" value="InterPro"/>
</dbReference>
<evidence type="ECO:0000256" key="11">
    <source>
        <dbReference type="SAM" id="MobiDB-lite"/>
    </source>
</evidence>
<evidence type="ECO:0000259" key="15">
    <source>
        <dbReference type="Pfam" id="PF13733"/>
    </source>
</evidence>
<dbReference type="InterPro" id="IPR046807">
    <property type="entry name" value="Tra1_central"/>
</dbReference>
<feature type="region of interest" description="Disordered" evidence="11">
    <location>
        <begin position="1824"/>
        <end position="1846"/>
    </location>
</feature>
<dbReference type="GO" id="GO:0000124">
    <property type="term" value="C:SAGA complex"/>
    <property type="evidence" value="ECO:0007669"/>
    <property type="project" value="TreeGrafter"/>
</dbReference>
<evidence type="ECO:0000259" key="14">
    <source>
        <dbReference type="Pfam" id="PF02709"/>
    </source>
</evidence>
<evidence type="ECO:0000259" key="13">
    <source>
        <dbReference type="Pfam" id="PF02259"/>
    </source>
</evidence>
<dbReference type="GO" id="GO:0035267">
    <property type="term" value="C:NuA4 histone acetyltransferase complex"/>
    <property type="evidence" value="ECO:0007669"/>
    <property type="project" value="TreeGrafter"/>
</dbReference>
<dbReference type="PRINTS" id="PR02050">
    <property type="entry name" value="B14GALTRFASE"/>
</dbReference>
<dbReference type="InterPro" id="IPR003859">
    <property type="entry name" value="Galactosyl_T"/>
</dbReference>
<dbReference type="Pfam" id="PF13733">
    <property type="entry name" value="Glyco_transf_7N"/>
    <property type="match status" value="1"/>
</dbReference>
<dbReference type="CDD" id="cd00899">
    <property type="entry name" value="b4GalT"/>
    <property type="match status" value="1"/>
</dbReference>
<keyword evidence="9 12" id="KW-0472">Membrane</keyword>
<evidence type="ECO:0000313" key="17">
    <source>
        <dbReference type="Proteomes" id="UP000466442"/>
    </source>
</evidence>
<evidence type="ECO:0000256" key="3">
    <source>
        <dbReference type="ARBA" id="ARBA00005735"/>
    </source>
</evidence>
<reference evidence="16" key="1">
    <citation type="journal article" date="2021" name="Mol. Ecol. Resour.">
        <title>Apolygus lucorum genome provides insights into omnivorousness and mesophyll feeding.</title>
        <authorList>
            <person name="Liu Y."/>
            <person name="Liu H."/>
            <person name="Wang H."/>
            <person name="Huang T."/>
            <person name="Liu B."/>
            <person name="Yang B."/>
            <person name="Yin L."/>
            <person name="Li B."/>
            <person name="Zhang Y."/>
            <person name="Zhang S."/>
            <person name="Jiang F."/>
            <person name="Zhang X."/>
            <person name="Ren Y."/>
            <person name="Wang B."/>
            <person name="Wang S."/>
            <person name="Lu Y."/>
            <person name="Wu K."/>
            <person name="Fan W."/>
            <person name="Wang G."/>
        </authorList>
    </citation>
    <scope>NUCLEOTIDE SEQUENCE</scope>
    <source>
        <strain evidence="16">12Hb</strain>
    </source>
</reference>
<evidence type="ECO:0000256" key="5">
    <source>
        <dbReference type="ARBA" id="ARBA00022679"/>
    </source>
</evidence>
<dbReference type="Pfam" id="PF20206">
    <property type="entry name" value="Tra1_ring"/>
    <property type="match status" value="3"/>
</dbReference>
<dbReference type="Gene3D" id="1.25.10.10">
    <property type="entry name" value="Leucine-rich Repeat Variant"/>
    <property type="match status" value="1"/>
</dbReference>
<dbReference type="OrthoDB" id="5570127at2759"/>
<evidence type="ECO:0000256" key="2">
    <source>
        <dbReference type="ARBA" id="ARBA00004922"/>
    </source>
</evidence>
<evidence type="ECO:0000256" key="4">
    <source>
        <dbReference type="ARBA" id="ARBA00022676"/>
    </source>
</evidence>
<keyword evidence="8 12" id="KW-1133">Transmembrane helix</keyword>
<dbReference type="InterPro" id="IPR003151">
    <property type="entry name" value="PIK-rel_kinase_FAT"/>
</dbReference>
<keyword evidence="5" id="KW-0808">Transferase</keyword>
<dbReference type="Pfam" id="PF02259">
    <property type="entry name" value="FAT"/>
    <property type="match status" value="1"/>
</dbReference>
<keyword evidence="7" id="KW-0735">Signal-anchor</keyword>
<evidence type="ECO:0000256" key="7">
    <source>
        <dbReference type="ARBA" id="ARBA00022968"/>
    </source>
</evidence>
<evidence type="ECO:0000313" key="16">
    <source>
        <dbReference type="EMBL" id="KAF6210694.1"/>
    </source>
</evidence>
<feature type="domain" description="Galactosyltransferase C-terminal" evidence="14">
    <location>
        <begin position="2871"/>
        <end position="2948"/>
    </location>
</feature>
<proteinExistence type="inferred from homology"/>
<comment type="similarity">
    <text evidence="3">Belongs to the glycosyltransferase 7 family.</text>
</comment>
<dbReference type="InterPro" id="IPR050517">
    <property type="entry name" value="DDR_Repair_Kinase"/>
</dbReference>
<feature type="domain" description="PIK-related kinase FAT" evidence="13">
    <location>
        <begin position="2588"/>
        <end position="2677"/>
    </location>
</feature>
<evidence type="ECO:0000256" key="8">
    <source>
        <dbReference type="ARBA" id="ARBA00022989"/>
    </source>
</evidence>
<dbReference type="PANTHER" id="PTHR11139:SF1">
    <property type="entry name" value="TRANSFORMATION_TRANSCRIPTION DOMAIN-ASSOCIATED PROTEIN"/>
    <property type="match status" value="1"/>
</dbReference>
<evidence type="ECO:0008006" key="18">
    <source>
        <dbReference type="Google" id="ProtNLM"/>
    </source>
</evidence>
<dbReference type="InterPro" id="IPR011989">
    <property type="entry name" value="ARM-like"/>
</dbReference>